<comment type="caution">
    <text evidence="2">The sequence shown here is derived from an EMBL/GenBank/DDBJ whole genome shotgun (WGS) entry which is preliminary data.</text>
</comment>
<proteinExistence type="predicted"/>
<evidence type="ECO:0008006" key="4">
    <source>
        <dbReference type="Google" id="ProtNLM"/>
    </source>
</evidence>
<dbReference type="Proteomes" id="UP000021053">
    <property type="component" value="Unassembled WGS sequence"/>
</dbReference>
<evidence type="ECO:0000313" key="3">
    <source>
        <dbReference type="Proteomes" id="UP000021053"/>
    </source>
</evidence>
<evidence type="ECO:0000256" key="1">
    <source>
        <dbReference type="SAM" id="MobiDB-lite"/>
    </source>
</evidence>
<feature type="region of interest" description="Disordered" evidence="1">
    <location>
        <begin position="212"/>
        <end position="235"/>
    </location>
</feature>
<dbReference type="AlphaFoldDB" id="A0A010ZLQ0"/>
<name>A0A010ZLQ0_9ACTN</name>
<protein>
    <recommendedName>
        <fullName evidence="4">Histone deacetylase</fullName>
    </recommendedName>
</protein>
<sequence length="235" mass="25463">MNDLVWYVAYGSNMHADRLGYYLAGGRPPGAARTYPGCRDPRPPRRTEPVFLDGGIYFALESRTWTGGMAFYDPGLPGRAAGRGYLLGAGQFADIAAQEMARRPDVDLDLTEAITTGRATLGPGRYETLVCPGALDGHPMLTFTAPWACADAQLNPPAPRYLGMIASGLHEAHGWDAETLTAYLAERPGVRGHWTPDALADRVARIEFRWAHTSGGGTTSPDDAEPNSSCHREMR</sequence>
<keyword evidence="3" id="KW-1185">Reference proteome</keyword>
<gene>
    <name evidence="2" type="ORF">CryarDRAFT_0630</name>
</gene>
<evidence type="ECO:0000313" key="2">
    <source>
        <dbReference type="EMBL" id="EXG79589.1"/>
    </source>
</evidence>
<dbReference type="PATRIC" id="fig|927661.3.peg.616"/>
<organism evidence="2 3">
    <name type="scientific">Cryptosporangium arvum DSM 44712</name>
    <dbReference type="NCBI Taxonomy" id="927661"/>
    <lineage>
        <taxon>Bacteria</taxon>
        <taxon>Bacillati</taxon>
        <taxon>Actinomycetota</taxon>
        <taxon>Actinomycetes</taxon>
        <taxon>Cryptosporangiales</taxon>
        <taxon>Cryptosporangiaceae</taxon>
        <taxon>Cryptosporangium</taxon>
    </lineage>
</organism>
<dbReference type="Gene3D" id="3.10.490.10">
    <property type="entry name" value="Gamma-glutamyl cyclotransferase-like"/>
    <property type="match status" value="1"/>
</dbReference>
<dbReference type="EMBL" id="JFBT01000001">
    <property type="protein sequence ID" value="EXG79589.1"/>
    <property type="molecule type" value="Genomic_DNA"/>
</dbReference>
<reference evidence="2 3" key="1">
    <citation type="submission" date="2013-07" db="EMBL/GenBank/DDBJ databases">
        <authorList>
            <consortium name="DOE Joint Genome Institute"/>
            <person name="Eisen J."/>
            <person name="Huntemann M."/>
            <person name="Han J."/>
            <person name="Chen A."/>
            <person name="Kyrpides N."/>
            <person name="Mavromatis K."/>
            <person name="Markowitz V."/>
            <person name="Palaniappan K."/>
            <person name="Ivanova N."/>
            <person name="Schaumberg A."/>
            <person name="Pati A."/>
            <person name="Liolios K."/>
            <person name="Nordberg H.P."/>
            <person name="Cantor M.N."/>
            <person name="Hua S.X."/>
            <person name="Woyke T."/>
        </authorList>
    </citation>
    <scope>NUCLEOTIDE SEQUENCE [LARGE SCALE GENOMIC DNA]</scope>
    <source>
        <strain evidence="2 3">DSM 44712</strain>
    </source>
</reference>
<dbReference type="HOGENOM" id="CLU_111599_0_0_11"/>
<accession>A0A010ZLQ0</accession>